<dbReference type="Gene3D" id="6.10.250.2860">
    <property type="match status" value="1"/>
</dbReference>
<comment type="subcellular location">
    <subcellularLocation>
        <location evidence="1">Cytoplasm</location>
    </subcellularLocation>
</comment>
<dbReference type="GO" id="GO:0005525">
    <property type="term" value="F:GTP binding"/>
    <property type="evidence" value="ECO:0007669"/>
    <property type="project" value="UniProtKB-KW"/>
</dbReference>
<dbReference type="AlphaFoldDB" id="A0A382L804"/>
<dbReference type="Pfam" id="PF16360">
    <property type="entry name" value="GTP-bdg_M"/>
    <property type="match status" value="1"/>
</dbReference>
<keyword evidence="3" id="KW-0479">Metal-binding</keyword>
<evidence type="ECO:0000259" key="7">
    <source>
        <dbReference type="PROSITE" id="PS51705"/>
    </source>
</evidence>
<evidence type="ECO:0000256" key="3">
    <source>
        <dbReference type="ARBA" id="ARBA00022723"/>
    </source>
</evidence>
<dbReference type="InterPro" id="IPR006073">
    <property type="entry name" value="GTP-bd"/>
</dbReference>
<dbReference type="InterPro" id="IPR016496">
    <property type="entry name" value="GTPase_HflX"/>
</dbReference>
<dbReference type="PRINTS" id="PR00326">
    <property type="entry name" value="GTP1OBG"/>
</dbReference>
<feature type="domain" description="Hflx-type G" evidence="7">
    <location>
        <begin position="202"/>
        <end position="345"/>
    </location>
</feature>
<dbReference type="PANTHER" id="PTHR10229:SF0">
    <property type="entry name" value="GTP-BINDING PROTEIN 6-RELATED"/>
    <property type="match status" value="1"/>
</dbReference>
<dbReference type="InterPro" id="IPR025121">
    <property type="entry name" value="GTPase_HflX_N"/>
</dbReference>
<dbReference type="NCBIfam" id="TIGR03156">
    <property type="entry name" value="GTP_HflX"/>
    <property type="match status" value="1"/>
</dbReference>
<dbReference type="InterPro" id="IPR030394">
    <property type="entry name" value="G_HFLX_dom"/>
</dbReference>
<dbReference type="GO" id="GO:0043022">
    <property type="term" value="F:ribosome binding"/>
    <property type="evidence" value="ECO:0007669"/>
    <property type="project" value="TreeGrafter"/>
</dbReference>
<gene>
    <name evidence="8" type="ORF">METZ01_LOCUS285898</name>
</gene>
<evidence type="ECO:0000256" key="1">
    <source>
        <dbReference type="ARBA" id="ARBA00004496"/>
    </source>
</evidence>
<dbReference type="InterPro" id="IPR042108">
    <property type="entry name" value="GTPase_HflX_N_sf"/>
</dbReference>
<dbReference type="FunFam" id="3.40.50.11060:FF:000001">
    <property type="entry name" value="GTPase HflX"/>
    <property type="match status" value="1"/>
</dbReference>
<protein>
    <recommendedName>
        <fullName evidence="7">Hflx-type G domain-containing protein</fullName>
    </recommendedName>
</protein>
<dbReference type="PROSITE" id="PS51705">
    <property type="entry name" value="G_HFLX"/>
    <property type="match status" value="1"/>
</dbReference>
<evidence type="ECO:0000256" key="6">
    <source>
        <dbReference type="ARBA" id="ARBA00023134"/>
    </source>
</evidence>
<keyword evidence="5" id="KW-0460">Magnesium</keyword>
<sequence length="345" mass="38429">MLKDKIKEEKAFLVGVVLGGDGRINIEQQLVELQALANTAGALTVGSSVQKRQKPDSSTFIGKGKTEIVINQAKELKCDLIIFNNEISPNHIKNLQKAAGEDLKIIDRTGLILDIFTKHAKTRESKTQVQLAQLEYLLPRLTRQWTHLERQMGGIGTRAGAGETQIEIDRRLIRNRISKLKSELKGIESQRKIQNHMREGAYRIALLGYTNAGKSTLMNALTDAKVLVQDQLFATLDTTTRKLDIDVGMPVLISDTVGFIRNLPHDLIASFRSTLGEIRDVDMLVKVVDASLENILQHIDTVEEVLKEINMPSKISIMVFNKIDAISAPDILSGLKARFKDAIFI</sequence>
<organism evidence="8">
    <name type="scientific">marine metagenome</name>
    <dbReference type="NCBI Taxonomy" id="408172"/>
    <lineage>
        <taxon>unclassified sequences</taxon>
        <taxon>metagenomes</taxon>
        <taxon>ecological metagenomes</taxon>
    </lineage>
</organism>
<keyword evidence="2" id="KW-0963">Cytoplasm</keyword>
<reference evidence="8" key="1">
    <citation type="submission" date="2018-05" db="EMBL/GenBank/DDBJ databases">
        <authorList>
            <person name="Lanie J.A."/>
            <person name="Ng W.-L."/>
            <person name="Kazmierczak K.M."/>
            <person name="Andrzejewski T.M."/>
            <person name="Davidsen T.M."/>
            <person name="Wayne K.J."/>
            <person name="Tettelin H."/>
            <person name="Glass J.I."/>
            <person name="Rusch D."/>
            <person name="Podicherti R."/>
            <person name="Tsui H.-C.T."/>
            <person name="Winkler M.E."/>
        </authorList>
    </citation>
    <scope>NUCLEOTIDE SEQUENCE</scope>
</reference>
<keyword evidence="6" id="KW-0342">GTP-binding</keyword>
<feature type="non-terminal residue" evidence="8">
    <location>
        <position position="345"/>
    </location>
</feature>
<dbReference type="EMBL" id="UINC01085472">
    <property type="protein sequence ID" value="SVC33044.1"/>
    <property type="molecule type" value="Genomic_DNA"/>
</dbReference>
<dbReference type="PANTHER" id="PTHR10229">
    <property type="entry name" value="GTP-BINDING PROTEIN HFLX"/>
    <property type="match status" value="1"/>
</dbReference>
<dbReference type="CDD" id="cd01878">
    <property type="entry name" value="HflX"/>
    <property type="match status" value="1"/>
</dbReference>
<dbReference type="Pfam" id="PF13167">
    <property type="entry name" value="GTP-bdg_N"/>
    <property type="match status" value="1"/>
</dbReference>
<dbReference type="PIRSF" id="PIRSF006809">
    <property type="entry name" value="GTP-binding_hflX_prd"/>
    <property type="match status" value="1"/>
</dbReference>
<proteinExistence type="inferred from homology"/>
<name>A0A382L804_9ZZZZ</name>
<dbReference type="GO" id="GO:0046872">
    <property type="term" value="F:metal ion binding"/>
    <property type="evidence" value="ECO:0007669"/>
    <property type="project" value="UniProtKB-KW"/>
</dbReference>
<dbReference type="InterPro" id="IPR027417">
    <property type="entry name" value="P-loop_NTPase"/>
</dbReference>
<evidence type="ECO:0000256" key="4">
    <source>
        <dbReference type="ARBA" id="ARBA00022741"/>
    </source>
</evidence>
<evidence type="ECO:0000256" key="2">
    <source>
        <dbReference type="ARBA" id="ARBA00022490"/>
    </source>
</evidence>
<dbReference type="InterPro" id="IPR032305">
    <property type="entry name" value="GTP-bd_M"/>
</dbReference>
<dbReference type="GO" id="GO:0005737">
    <property type="term" value="C:cytoplasm"/>
    <property type="evidence" value="ECO:0007669"/>
    <property type="project" value="UniProtKB-SubCell"/>
</dbReference>
<keyword evidence="4" id="KW-0547">Nucleotide-binding</keyword>
<dbReference type="SUPFAM" id="SSF52540">
    <property type="entry name" value="P-loop containing nucleoside triphosphate hydrolases"/>
    <property type="match status" value="1"/>
</dbReference>
<dbReference type="Pfam" id="PF01926">
    <property type="entry name" value="MMR_HSR1"/>
    <property type="match status" value="1"/>
</dbReference>
<evidence type="ECO:0000256" key="5">
    <source>
        <dbReference type="ARBA" id="ARBA00022842"/>
    </source>
</evidence>
<dbReference type="Gene3D" id="3.40.50.11060">
    <property type="entry name" value="GTPase HflX, N-terminal domain"/>
    <property type="match status" value="1"/>
</dbReference>
<dbReference type="Gene3D" id="3.40.50.300">
    <property type="entry name" value="P-loop containing nucleotide triphosphate hydrolases"/>
    <property type="match status" value="1"/>
</dbReference>
<dbReference type="HAMAP" id="MF_00900">
    <property type="entry name" value="GTPase_HflX"/>
    <property type="match status" value="1"/>
</dbReference>
<evidence type="ECO:0000313" key="8">
    <source>
        <dbReference type="EMBL" id="SVC33044.1"/>
    </source>
</evidence>
<accession>A0A382L804</accession>